<accession>A0A1I0D6Z5</accession>
<protein>
    <recommendedName>
        <fullName evidence="10">Transcriptional regulatory protein</fullName>
    </recommendedName>
</protein>
<feature type="domain" description="Response regulatory" evidence="12">
    <location>
        <begin position="3"/>
        <end position="119"/>
    </location>
</feature>
<dbReference type="InterPro" id="IPR051271">
    <property type="entry name" value="2C-system_Tx_regulators"/>
</dbReference>
<dbReference type="EMBL" id="FOIL01000010">
    <property type="protein sequence ID" value="SET27280.1"/>
    <property type="molecule type" value="Genomic_DNA"/>
</dbReference>
<dbReference type="GO" id="GO:0000156">
    <property type="term" value="F:phosphorelay response regulator activity"/>
    <property type="evidence" value="ECO:0007669"/>
    <property type="project" value="TreeGrafter"/>
</dbReference>
<keyword evidence="14" id="KW-1185">Reference proteome</keyword>
<keyword evidence="2 10" id="KW-0963">Cytoplasm</keyword>
<dbReference type="RefSeq" id="WP_074649031.1">
    <property type="nucleotide sequence ID" value="NZ_FOIL01000010.1"/>
</dbReference>
<evidence type="ECO:0000256" key="2">
    <source>
        <dbReference type="ARBA" id="ARBA00022490"/>
    </source>
</evidence>
<dbReference type="PROSITE" id="PS50110">
    <property type="entry name" value="RESPONSE_REGULATORY"/>
    <property type="match status" value="1"/>
</dbReference>
<reference evidence="13 14" key="1">
    <citation type="submission" date="2016-10" db="EMBL/GenBank/DDBJ databases">
        <authorList>
            <person name="de Groot N.N."/>
        </authorList>
    </citation>
    <scope>NUCLEOTIDE SEQUENCE [LARGE SCALE GENOMIC DNA]</scope>
    <source>
        <strain evidence="13 14">KH1P1</strain>
    </source>
</reference>
<evidence type="ECO:0000256" key="4">
    <source>
        <dbReference type="ARBA" id="ARBA00023012"/>
    </source>
</evidence>
<evidence type="ECO:0000313" key="13">
    <source>
        <dbReference type="EMBL" id="SET27280.1"/>
    </source>
</evidence>
<dbReference type="PIRSF" id="PIRSF006171">
    <property type="entry name" value="RR_citrat_malat"/>
    <property type="match status" value="1"/>
</dbReference>
<keyword evidence="8 10" id="KW-0804">Transcription</keyword>
<keyword evidence="3 11" id="KW-0597">Phosphoprotein</keyword>
<evidence type="ECO:0000256" key="7">
    <source>
        <dbReference type="ARBA" id="ARBA00023159"/>
    </source>
</evidence>
<dbReference type="InterPro" id="IPR001789">
    <property type="entry name" value="Sig_transdc_resp-reg_receiver"/>
</dbReference>
<dbReference type="Gene3D" id="3.40.50.2300">
    <property type="match status" value="1"/>
</dbReference>
<dbReference type="eggNOG" id="COG4565">
    <property type="taxonomic scope" value="Bacteria"/>
</dbReference>
<dbReference type="SMART" id="SM00448">
    <property type="entry name" value="REC"/>
    <property type="match status" value="1"/>
</dbReference>
<dbReference type="Proteomes" id="UP000199820">
    <property type="component" value="Unassembled WGS sequence"/>
</dbReference>
<evidence type="ECO:0000256" key="9">
    <source>
        <dbReference type="ARBA" id="ARBA00024867"/>
    </source>
</evidence>
<dbReference type="GO" id="GO:0003700">
    <property type="term" value="F:DNA-binding transcription factor activity"/>
    <property type="evidence" value="ECO:0007669"/>
    <property type="project" value="InterPro"/>
</dbReference>
<evidence type="ECO:0000256" key="10">
    <source>
        <dbReference type="PIRNR" id="PIRNR006171"/>
    </source>
</evidence>
<dbReference type="OrthoDB" id="9759232at2"/>
<dbReference type="SUPFAM" id="SSF52172">
    <property type="entry name" value="CheY-like"/>
    <property type="match status" value="1"/>
</dbReference>
<keyword evidence="6 10" id="KW-0238">DNA-binding</keyword>
<dbReference type="STRING" id="1526.SAMN02910262_01721"/>
<keyword evidence="7 10" id="KW-0010">Activator</keyword>
<keyword evidence="5 10" id="KW-0805">Transcription regulation</keyword>
<sequence length="228" mass="25572">MFNVIIIEDDPMVAAIDRQYVEMTAGFRVTGMFDGGISALKGADFDHTDLIILDYFMPEMNGDEFINQLHRTGWSPAIIMVTSANDTETVTSLFRHGVVDYLVKPFEYERFRSALERFSARMNVLSGTSGTVSQSDIDRLISPSSSGEPGKNTLAKGLNAPTLNLIRSFLKKHPEDSFTSEQISKEVNLSRITVRRYVNHMLEIGELTSTIDYQTGGRPGIHYKYCKV</sequence>
<dbReference type="PANTHER" id="PTHR45526:SF1">
    <property type="entry name" value="TRANSCRIPTIONAL REGULATORY PROTEIN DCUR-RELATED"/>
    <property type="match status" value="1"/>
</dbReference>
<evidence type="ECO:0000256" key="3">
    <source>
        <dbReference type="ARBA" id="ARBA00022553"/>
    </source>
</evidence>
<organism evidence="13 14">
    <name type="scientific">[Clostridium] aminophilum</name>
    <dbReference type="NCBI Taxonomy" id="1526"/>
    <lineage>
        <taxon>Bacteria</taxon>
        <taxon>Bacillati</taxon>
        <taxon>Bacillota</taxon>
        <taxon>Clostridia</taxon>
        <taxon>Lachnospirales</taxon>
        <taxon>Lachnospiraceae</taxon>
    </lineage>
</organism>
<comment type="function">
    <text evidence="9">May play the central regulatory role in sporulation. It may be an element of the effector pathway responsible for the activation of sporulation genes in response to nutritional stress. Spo0A may act in concert with spo0H (a sigma factor) to control the expression of some genes that are critical to the sporulation process.</text>
</comment>
<dbReference type="InterPro" id="IPR011006">
    <property type="entry name" value="CheY-like_superfamily"/>
</dbReference>
<dbReference type="PANTHER" id="PTHR45526">
    <property type="entry name" value="TRANSCRIPTIONAL REGULATORY PROTEIN DPIA"/>
    <property type="match status" value="1"/>
</dbReference>
<dbReference type="GO" id="GO:0003677">
    <property type="term" value="F:DNA binding"/>
    <property type="evidence" value="ECO:0007669"/>
    <property type="project" value="UniProtKB-KW"/>
</dbReference>
<dbReference type="GO" id="GO:0005737">
    <property type="term" value="C:cytoplasm"/>
    <property type="evidence" value="ECO:0007669"/>
    <property type="project" value="UniProtKB-SubCell"/>
</dbReference>
<dbReference type="InterPro" id="IPR024187">
    <property type="entry name" value="Sig_transdc_resp-reg_cit/mal"/>
</dbReference>
<evidence type="ECO:0000256" key="6">
    <source>
        <dbReference type="ARBA" id="ARBA00023125"/>
    </source>
</evidence>
<evidence type="ECO:0000256" key="5">
    <source>
        <dbReference type="ARBA" id="ARBA00023015"/>
    </source>
</evidence>
<proteinExistence type="predicted"/>
<comment type="subcellular location">
    <subcellularLocation>
        <location evidence="1 10">Cytoplasm</location>
    </subcellularLocation>
</comment>
<evidence type="ECO:0000256" key="1">
    <source>
        <dbReference type="ARBA" id="ARBA00004496"/>
    </source>
</evidence>
<evidence type="ECO:0000256" key="8">
    <source>
        <dbReference type="ARBA" id="ARBA00023163"/>
    </source>
</evidence>
<gene>
    <name evidence="13" type="ORF">SAMN04487771_101041</name>
</gene>
<evidence type="ECO:0000259" key="12">
    <source>
        <dbReference type="PROSITE" id="PS50110"/>
    </source>
</evidence>
<keyword evidence="4 10" id="KW-0902">Two-component regulatory system</keyword>
<name>A0A1I0D6Z5_9FIRM</name>
<evidence type="ECO:0000256" key="11">
    <source>
        <dbReference type="PROSITE-ProRule" id="PRU00169"/>
    </source>
</evidence>
<dbReference type="Pfam" id="PF00072">
    <property type="entry name" value="Response_reg"/>
    <property type="match status" value="1"/>
</dbReference>
<dbReference type="AlphaFoldDB" id="A0A1I0D6Z5"/>
<feature type="modified residue" description="4-aspartylphosphate" evidence="11">
    <location>
        <position position="54"/>
    </location>
</feature>
<evidence type="ECO:0000313" key="14">
    <source>
        <dbReference type="Proteomes" id="UP000199820"/>
    </source>
</evidence>